<dbReference type="InterPro" id="IPR041981">
    <property type="entry name" value="ZZZ3_ZZ"/>
</dbReference>
<evidence type="ECO:0000313" key="7">
    <source>
        <dbReference type="Ensembl" id="ENSMODP00000045090.1"/>
    </source>
</evidence>
<keyword evidence="3" id="KW-0862">Zinc</keyword>
<evidence type="ECO:0000256" key="3">
    <source>
        <dbReference type="ARBA" id="ARBA00022833"/>
    </source>
</evidence>
<dbReference type="SUPFAM" id="SSF57850">
    <property type="entry name" value="RING/U-box"/>
    <property type="match status" value="1"/>
</dbReference>
<evidence type="ECO:0000313" key="8">
    <source>
        <dbReference type="Proteomes" id="UP000002280"/>
    </source>
</evidence>
<feature type="compositionally biased region" description="Acidic residues" evidence="5">
    <location>
        <begin position="183"/>
        <end position="192"/>
    </location>
</feature>
<accession>A0A5F8GC54</accession>
<dbReference type="InterPro" id="IPR043145">
    <property type="entry name" value="Znf_ZZ_sf"/>
</dbReference>
<name>A0A5F8GC54_MONDO</name>
<dbReference type="InParanoid" id="A0A5F8GC54"/>
<feature type="compositionally biased region" description="Basic and acidic residues" evidence="5">
    <location>
        <begin position="108"/>
        <end position="135"/>
    </location>
</feature>
<reference evidence="7" key="2">
    <citation type="submission" date="2025-08" db="UniProtKB">
        <authorList>
            <consortium name="Ensembl"/>
        </authorList>
    </citation>
    <scope>IDENTIFICATION</scope>
</reference>
<reference evidence="7" key="3">
    <citation type="submission" date="2025-09" db="UniProtKB">
        <authorList>
            <consortium name="Ensembl"/>
        </authorList>
    </citation>
    <scope>IDENTIFICATION</scope>
</reference>
<proteinExistence type="predicted"/>
<evidence type="ECO:0000256" key="2">
    <source>
        <dbReference type="ARBA" id="ARBA00022771"/>
    </source>
</evidence>
<dbReference type="AlphaFoldDB" id="A0A5F8GC54"/>
<dbReference type="GeneTree" id="ENSGT00390000005307"/>
<feature type="domain" description="ZZ-type" evidence="6">
    <location>
        <begin position="228"/>
        <end position="287"/>
    </location>
</feature>
<keyword evidence="1" id="KW-0479">Metal-binding</keyword>
<evidence type="ECO:0000256" key="1">
    <source>
        <dbReference type="ARBA" id="ARBA00022723"/>
    </source>
</evidence>
<dbReference type="STRING" id="13616.ENSMODP00000045090"/>
<dbReference type="CDD" id="cd02341">
    <property type="entry name" value="ZZ_ZZZ3"/>
    <property type="match status" value="1"/>
</dbReference>
<dbReference type="Ensembl" id="ENSMODT00000071832.1">
    <property type="protein sequence ID" value="ENSMODP00000045090.1"/>
    <property type="gene ID" value="ENSMODG00000047601.1"/>
</dbReference>
<dbReference type="PANTHER" id="PTHR22705:SF0">
    <property type="entry name" value="ZZ-TYPE ZINC FINGER-CONTAINING PROTEIN 3"/>
    <property type="match status" value="1"/>
</dbReference>
<dbReference type="Bgee" id="ENSMODG00000047601">
    <property type="expression patterns" value="Expressed in liver"/>
</dbReference>
<dbReference type="InterPro" id="IPR000433">
    <property type="entry name" value="Znf_ZZ"/>
</dbReference>
<organism evidence="7 8">
    <name type="scientific">Monodelphis domestica</name>
    <name type="common">Gray short-tailed opossum</name>
    <dbReference type="NCBI Taxonomy" id="13616"/>
    <lineage>
        <taxon>Eukaryota</taxon>
        <taxon>Metazoa</taxon>
        <taxon>Chordata</taxon>
        <taxon>Craniata</taxon>
        <taxon>Vertebrata</taxon>
        <taxon>Euteleostomi</taxon>
        <taxon>Mammalia</taxon>
        <taxon>Metatheria</taxon>
        <taxon>Didelphimorphia</taxon>
        <taxon>Didelphidae</taxon>
        <taxon>Monodelphis</taxon>
    </lineage>
</organism>
<dbReference type="GO" id="GO:0008270">
    <property type="term" value="F:zinc ion binding"/>
    <property type="evidence" value="ECO:0007669"/>
    <property type="project" value="UniProtKB-KW"/>
</dbReference>
<dbReference type="InterPro" id="IPR037830">
    <property type="entry name" value="ZZZ3"/>
</dbReference>
<dbReference type="Gene3D" id="3.30.60.90">
    <property type="match status" value="1"/>
</dbReference>
<dbReference type="PANTHER" id="PTHR22705">
    <property type="entry name" value="ZINC FINGER, ZZ DOMAIN CONTAINING 3"/>
    <property type="match status" value="1"/>
</dbReference>
<evidence type="ECO:0000259" key="6">
    <source>
        <dbReference type="PROSITE" id="PS50135"/>
    </source>
</evidence>
<dbReference type="Pfam" id="PF00569">
    <property type="entry name" value="ZZ"/>
    <property type="match status" value="1"/>
</dbReference>
<dbReference type="Proteomes" id="UP000002280">
    <property type="component" value="Unplaced"/>
</dbReference>
<feature type="region of interest" description="Disordered" evidence="5">
    <location>
        <begin position="165"/>
        <end position="195"/>
    </location>
</feature>
<keyword evidence="2 4" id="KW-0863">Zinc-finger</keyword>
<dbReference type="PROSITE" id="PS50135">
    <property type="entry name" value="ZF_ZZ_2"/>
    <property type="match status" value="1"/>
</dbReference>
<feature type="region of interest" description="Disordered" evidence="5">
    <location>
        <begin position="28"/>
        <end position="140"/>
    </location>
</feature>
<protein>
    <recommendedName>
        <fullName evidence="6">ZZ-type domain-containing protein</fullName>
    </recommendedName>
</protein>
<feature type="compositionally biased region" description="Low complexity" evidence="5">
    <location>
        <begin position="171"/>
        <end position="182"/>
    </location>
</feature>
<sequence>MATFFFFCGRTLRNPSIARHEEGSLHCQVPARSPKKRPELLQTLKGNSGGRSADRGSQALQNSWSARGKEGSPSLKGTMPSGSPWTAVREGQPAEAASPIVKPLKRCLRSEARRSSEEKSSPKADKEGSPERTHSLVDNGADAQGAKQACRCLLLDDCEKREIKKANSSGEGSPEAAIAPEAAAEEASDEESIPISHPEFPEYKELLELKKLKKQKLQQQAESGFVEHSGFKCDNCGMEPIQGIRWHCQDCPLDVSLDFCDSCSDCLHETDLHKEDHRLEDYCLSQGASYMYSYYYLNR</sequence>
<evidence type="ECO:0000256" key="5">
    <source>
        <dbReference type="SAM" id="MobiDB-lite"/>
    </source>
</evidence>
<evidence type="ECO:0000256" key="4">
    <source>
        <dbReference type="PROSITE-ProRule" id="PRU00228"/>
    </source>
</evidence>
<reference evidence="7" key="1">
    <citation type="journal article" date="2007" name="Nature">
        <title>Genome of the marsupial Monodelphis domestica reveals innovation in non-coding sequences.</title>
        <authorList>
            <person name="Mikkelsen T.S."/>
            <person name="Wakefield M.J."/>
            <person name="Aken B."/>
            <person name="Amemiya C.T."/>
            <person name="Chang J.L."/>
            <person name="Duke S."/>
            <person name="Garber M."/>
            <person name="Gentles A.J."/>
            <person name="Goodstadt L."/>
            <person name="Heger A."/>
            <person name="Jurka J."/>
            <person name="Kamal M."/>
            <person name="Mauceli E."/>
            <person name="Searle S.M."/>
            <person name="Sharpe T."/>
            <person name="Baker M.L."/>
            <person name="Batzer M.A."/>
            <person name="Benos P.V."/>
            <person name="Belov K."/>
            <person name="Clamp M."/>
            <person name="Cook A."/>
            <person name="Cuff J."/>
            <person name="Das R."/>
            <person name="Davidow L."/>
            <person name="Deakin J.E."/>
            <person name="Fazzari M.J."/>
            <person name="Glass J.L."/>
            <person name="Grabherr M."/>
            <person name="Greally J.M."/>
            <person name="Gu W."/>
            <person name="Hore T.A."/>
            <person name="Huttley G.A."/>
            <person name="Kleber M."/>
            <person name="Jirtle R.L."/>
            <person name="Koina E."/>
            <person name="Lee J.T."/>
            <person name="Mahony S."/>
            <person name="Marra M.A."/>
            <person name="Miller R.D."/>
            <person name="Nicholls R.D."/>
            <person name="Oda M."/>
            <person name="Papenfuss A.T."/>
            <person name="Parra Z.E."/>
            <person name="Pollock D.D."/>
            <person name="Ray D.A."/>
            <person name="Schein J.E."/>
            <person name="Speed T.P."/>
            <person name="Thompson K."/>
            <person name="VandeBerg J.L."/>
            <person name="Wade C.M."/>
            <person name="Walker J.A."/>
            <person name="Waters P.D."/>
            <person name="Webber C."/>
            <person name="Weidman J.R."/>
            <person name="Xie X."/>
            <person name="Zody M.C."/>
            <person name="Baldwin J."/>
            <person name="Abdouelleil A."/>
            <person name="Abdulkadir J."/>
            <person name="Abebe A."/>
            <person name="Abera B."/>
            <person name="Abreu J."/>
            <person name="Acer S.C."/>
            <person name="Aftuck L."/>
            <person name="Alexander A."/>
            <person name="An P."/>
            <person name="Anderson E."/>
            <person name="Anderson S."/>
            <person name="Arachi H."/>
            <person name="Azer M."/>
            <person name="Bachantsang P."/>
            <person name="Barry A."/>
            <person name="Bayul T."/>
            <person name="Berlin A."/>
            <person name="Bessette D."/>
            <person name="Bloom T."/>
            <person name="Bloom T."/>
            <person name="Boguslavskiy L."/>
            <person name="Bonnet C."/>
            <person name="Boukhgalter B."/>
            <person name="Bourzgui I."/>
            <person name="Brown A."/>
            <person name="Cahill P."/>
            <person name="Channer S."/>
            <person name="Cheshatsang Y."/>
            <person name="Chuda L."/>
            <person name="Citroen M."/>
            <person name="Collymore A."/>
            <person name="Cooke P."/>
            <person name="Costello M."/>
            <person name="D'Aco K."/>
            <person name="Daza R."/>
            <person name="De Haan G."/>
            <person name="DeGray S."/>
            <person name="DeMaso C."/>
            <person name="Dhargay N."/>
            <person name="Dooley K."/>
            <person name="Dooley E."/>
            <person name="Doricent M."/>
            <person name="Dorje P."/>
            <person name="Dorjee K."/>
            <person name="Dupes A."/>
            <person name="Elong R."/>
            <person name="Falk J."/>
            <person name="Farina A."/>
            <person name="Faro S."/>
            <person name="Ferguson D."/>
            <person name="Fisher S."/>
            <person name="Foley C.D."/>
            <person name="Franke A."/>
            <person name="Friedrich D."/>
            <person name="Gadbois L."/>
            <person name="Gearin G."/>
            <person name="Gearin C.R."/>
            <person name="Giannoukos G."/>
            <person name="Goode T."/>
            <person name="Graham J."/>
            <person name="Grandbois E."/>
            <person name="Grewal S."/>
            <person name="Gyaltsen K."/>
            <person name="Hafez N."/>
            <person name="Hagos B."/>
            <person name="Hall J."/>
            <person name="Henson C."/>
            <person name="Hollinger A."/>
            <person name="Honan T."/>
            <person name="Huard M.D."/>
            <person name="Hughes L."/>
            <person name="Hurhula B."/>
            <person name="Husby M.E."/>
            <person name="Kamat A."/>
            <person name="Kanga B."/>
            <person name="Kashin S."/>
            <person name="Khazanovich D."/>
            <person name="Kisner P."/>
            <person name="Lance K."/>
            <person name="Lara M."/>
            <person name="Lee W."/>
            <person name="Lennon N."/>
            <person name="Letendre F."/>
            <person name="LeVine R."/>
            <person name="Lipovsky A."/>
            <person name="Liu X."/>
            <person name="Liu J."/>
            <person name="Liu S."/>
            <person name="Lokyitsang T."/>
            <person name="Lokyitsang Y."/>
            <person name="Lubonja R."/>
            <person name="Lui A."/>
            <person name="MacDonald P."/>
            <person name="Magnisalis V."/>
            <person name="Maru K."/>
            <person name="Matthews C."/>
            <person name="McCusker W."/>
            <person name="McDonough S."/>
            <person name="Mehta T."/>
            <person name="Meldrim J."/>
            <person name="Meneus L."/>
            <person name="Mihai O."/>
            <person name="Mihalev A."/>
            <person name="Mihova T."/>
            <person name="Mittelman R."/>
            <person name="Mlenga V."/>
            <person name="Montmayeur A."/>
            <person name="Mulrain L."/>
            <person name="Navidi A."/>
            <person name="Naylor J."/>
            <person name="Negash T."/>
            <person name="Nguyen T."/>
            <person name="Nguyen N."/>
            <person name="Nicol R."/>
            <person name="Norbu C."/>
            <person name="Norbu N."/>
            <person name="Novod N."/>
            <person name="O'Neill B."/>
            <person name="Osman S."/>
            <person name="Markiewicz E."/>
            <person name="Oyono O.L."/>
            <person name="Patti C."/>
            <person name="Phunkhang P."/>
            <person name="Pierre F."/>
            <person name="Priest M."/>
            <person name="Raghuraman S."/>
            <person name="Rege F."/>
            <person name="Reyes R."/>
            <person name="Rise C."/>
            <person name="Rogov P."/>
            <person name="Ross K."/>
            <person name="Ryan E."/>
            <person name="Settipalli S."/>
            <person name="Shea T."/>
            <person name="Sherpa N."/>
            <person name="Shi L."/>
            <person name="Shih D."/>
            <person name="Sparrow T."/>
            <person name="Spaulding J."/>
            <person name="Stalker J."/>
            <person name="Stange-Thomann N."/>
            <person name="Stavropoulos S."/>
            <person name="Stone C."/>
            <person name="Strader C."/>
            <person name="Tesfaye S."/>
            <person name="Thomson T."/>
            <person name="Thoulutsang Y."/>
            <person name="Thoulutsang D."/>
            <person name="Topham K."/>
            <person name="Topping I."/>
            <person name="Tsamla T."/>
            <person name="Vassiliev H."/>
            <person name="Vo A."/>
            <person name="Wangchuk T."/>
            <person name="Wangdi T."/>
            <person name="Weiand M."/>
            <person name="Wilkinson J."/>
            <person name="Wilson A."/>
            <person name="Yadav S."/>
            <person name="Young G."/>
            <person name="Yu Q."/>
            <person name="Zembek L."/>
            <person name="Zhong D."/>
            <person name="Zimmer A."/>
            <person name="Zwirko Z."/>
            <person name="Jaffe D.B."/>
            <person name="Alvarez P."/>
            <person name="Brockman W."/>
            <person name="Butler J."/>
            <person name="Chin C."/>
            <person name="Gnerre S."/>
            <person name="MacCallum I."/>
            <person name="Graves J.A."/>
            <person name="Ponting C.P."/>
            <person name="Breen M."/>
            <person name="Samollow P.B."/>
            <person name="Lander E.S."/>
            <person name="Lindblad-Toh K."/>
        </authorList>
    </citation>
    <scope>NUCLEOTIDE SEQUENCE [LARGE SCALE GENOMIC DNA]</scope>
</reference>
<keyword evidence="8" id="KW-1185">Reference proteome</keyword>